<evidence type="ECO:0000259" key="7">
    <source>
        <dbReference type="SMART" id="SM01005"/>
    </source>
</evidence>
<dbReference type="InterPro" id="IPR029066">
    <property type="entry name" value="PLP-binding_barrel"/>
</dbReference>
<evidence type="ECO:0000256" key="4">
    <source>
        <dbReference type="HAMAP-Rule" id="MF_01201"/>
    </source>
</evidence>
<keyword evidence="2 4" id="KW-0663">Pyridoxal phosphate</keyword>
<reference evidence="8 9" key="1">
    <citation type="submission" date="2021-02" db="EMBL/GenBank/DDBJ databases">
        <title>Alicyclobacillus curvatus sp. nov. and Alicyclobacillus mengziensis sp. nov., two acidophilic bacteria isolated from acid mine drainage.</title>
        <authorList>
            <person name="Huang Y."/>
        </authorList>
    </citation>
    <scope>NUCLEOTIDE SEQUENCE [LARGE SCALE GENOMIC DNA]</scope>
    <source>
        <strain evidence="8 9">S30H14</strain>
    </source>
</reference>
<keyword evidence="3 4" id="KW-0413">Isomerase</keyword>
<dbReference type="NCBIfam" id="TIGR00492">
    <property type="entry name" value="alr"/>
    <property type="match status" value="1"/>
</dbReference>
<evidence type="ECO:0000313" key="9">
    <source>
        <dbReference type="Proteomes" id="UP000663505"/>
    </source>
</evidence>
<evidence type="ECO:0000256" key="3">
    <source>
        <dbReference type="ARBA" id="ARBA00023235"/>
    </source>
</evidence>
<dbReference type="GO" id="GO:0005829">
    <property type="term" value="C:cytosol"/>
    <property type="evidence" value="ECO:0007669"/>
    <property type="project" value="TreeGrafter"/>
</dbReference>
<proteinExistence type="inferred from homology"/>
<feature type="modified residue" description="N6-(pyridoxal phosphate)lysine" evidence="4 5">
    <location>
        <position position="36"/>
    </location>
</feature>
<dbReference type="SUPFAM" id="SSF50621">
    <property type="entry name" value="Alanine racemase C-terminal domain-like"/>
    <property type="match status" value="1"/>
</dbReference>
<name>A0A9X7Z5L0_9BACL</name>
<evidence type="ECO:0000256" key="2">
    <source>
        <dbReference type="ARBA" id="ARBA00022898"/>
    </source>
</evidence>
<dbReference type="SMART" id="SM01005">
    <property type="entry name" value="Ala_racemase_C"/>
    <property type="match status" value="1"/>
</dbReference>
<dbReference type="PROSITE" id="PS00395">
    <property type="entry name" value="ALANINE_RACEMASE"/>
    <property type="match status" value="1"/>
</dbReference>
<dbReference type="Pfam" id="PF00842">
    <property type="entry name" value="Ala_racemase_C"/>
    <property type="match status" value="1"/>
</dbReference>
<dbReference type="AlphaFoldDB" id="A0A9X7Z5L0"/>
<dbReference type="GO" id="GO:0030632">
    <property type="term" value="P:D-alanine biosynthetic process"/>
    <property type="evidence" value="ECO:0007669"/>
    <property type="project" value="UniProtKB-UniRule"/>
</dbReference>
<evidence type="ECO:0000256" key="1">
    <source>
        <dbReference type="ARBA" id="ARBA00001933"/>
    </source>
</evidence>
<dbReference type="CDD" id="cd00430">
    <property type="entry name" value="PLPDE_III_AR"/>
    <property type="match status" value="1"/>
</dbReference>
<keyword evidence="9" id="KW-1185">Reference proteome</keyword>
<comment type="similarity">
    <text evidence="4">Belongs to the alanine racemase family.</text>
</comment>
<feature type="domain" description="Alanine racemase C-terminal" evidence="7">
    <location>
        <begin position="239"/>
        <end position="398"/>
    </location>
</feature>
<dbReference type="HAMAP" id="MF_01201">
    <property type="entry name" value="Ala_racemase"/>
    <property type="match status" value="1"/>
</dbReference>
<accession>A0A9X7Z5L0</accession>
<gene>
    <name evidence="8" type="primary">alr</name>
    <name evidence="8" type="ORF">JZ786_21710</name>
</gene>
<dbReference type="InterPro" id="IPR009006">
    <property type="entry name" value="Ala_racemase/Decarboxylase_C"/>
</dbReference>
<dbReference type="PANTHER" id="PTHR30511">
    <property type="entry name" value="ALANINE RACEMASE"/>
    <property type="match status" value="1"/>
</dbReference>
<dbReference type="GO" id="GO:0030170">
    <property type="term" value="F:pyridoxal phosphate binding"/>
    <property type="evidence" value="ECO:0007669"/>
    <property type="project" value="UniProtKB-UniRule"/>
</dbReference>
<protein>
    <recommendedName>
        <fullName evidence="4">Alanine racemase</fullName>
        <ecNumber evidence="4">5.1.1.1</ecNumber>
    </recommendedName>
</protein>
<dbReference type="KEGG" id="afx:JZ786_21710"/>
<dbReference type="PRINTS" id="PR00992">
    <property type="entry name" value="ALARACEMASE"/>
</dbReference>
<evidence type="ECO:0000256" key="6">
    <source>
        <dbReference type="PIRSR" id="PIRSR600821-52"/>
    </source>
</evidence>
<comment type="function">
    <text evidence="4">Catalyzes the interconversion of L-alanine and D-alanine. May also act on other amino acids.</text>
</comment>
<evidence type="ECO:0000313" key="8">
    <source>
        <dbReference type="EMBL" id="QSO46999.1"/>
    </source>
</evidence>
<feature type="binding site" evidence="4 6">
    <location>
        <position position="308"/>
    </location>
    <ligand>
        <name>substrate</name>
    </ligand>
</feature>
<dbReference type="InterPro" id="IPR001608">
    <property type="entry name" value="Ala_racemase_N"/>
</dbReference>
<evidence type="ECO:0000256" key="5">
    <source>
        <dbReference type="PIRSR" id="PIRSR600821-50"/>
    </source>
</evidence>
<feature type="active site" description="Proton acceptor; specific for L-alanine" evidence="4">
    <location>
        <position position="260"/>
    </location>
</feature>
<comment type="cofactor">
    <cofactor evidence="1 4 5">
        <name>pyridoxal 5'-phosphate</name>
        <dbReference type="ChEBI" id="CHEBI:597326"/>
    </cofactor>
</comment>
<comment type="pathway">
    <text evidence="4">Amino-acid biosynthesis; D-alanine biosynthesis; D-alanine from L-alanine: step 1/1.</text>
</comment>
<dbReference type="Pfam" id="PF01168">
    <property type="entry name" value="Ala_racemase_N"/>
    <property type="match status" value="1"/>
</dbReference>
<dbReference type="FunFam" id="3.20.20.10:FF:000002">
    <property type="entry name" value="Alanine racemase"/>
    <property type="match status" value="1"/>
</dbReference>
<feature type="binding site" evidence="4 6">
    <location>
        <position position="130"/>
    </location>
    <ligand>
        <name>substrate</name>
    </ligand>
</feature>
<dbReference type="GO" id="GO:0008784">
    <property type="term" value="F:alanine racemase activity"/>
    <property type="evidence" value="ECO:0007669"/>
    <property type="project" value="UniProtKB-UniRule"/>
</dbReference>
<dbReference type="EMBL" id="CP071182">
    <property type="protein sequence ID" value="QSO46999.1"/>
    <property type="molecule type" value="Genomic_DNA"/>
</dbReference>
<organism evidence="8 9">
    <name type="scientific">Alicyclobacillus mengziensis</name>
    <dbReference type="NCBI Taxonomy" id="2931921"/>
    <lineage>
        <taxon>Bacteria</taxon>
        <taxon>Bacillati</taxon>
        <taxon>Bacillota</taxon>
        <taxon>Bacilli</taxon>
        <taxon>Bacillales</taxon>
        <taxon>Alicyclobacillaceae</taxon>
        <taxon>Alicyclobacillus</taxon>
    </lineage>
</organism>
<dbReference type="SUPFAM" id="SSF51419">
    <property type="entry name" value="PLP-binding barrel"/>
    <property type="match status" value="1"/>
</dbReference>
<sequence length="400" mass="43488">MFRGTFAVVNLQAITNNVRTIKGLLRPSTKLLVAVKADGYGHGAVPAATAALAGGADALGVASLEEGLQIRTAGIEVPILVFGRVSASGLPIAAEYDISVTLTSDWRNEQIPRRSKAVKVHLKLDTGMSRLGYTDAEEAADIAKWVMSREDMNLVGVYSHLACADAPDDTHLKGQVGRFEQALRILAQHGVRPRLVHLANSAGTLRNPDLHYDMVRVGVSAYGYPPSPDFTLSVHLQPALSLYARIQRLAVIDVGQTVGYGATFTATRRTRVATIPIGYADGYFRILSNRSEVWVNGFYAPVIGNVCMDQLMIDVTDIPEVKPLDWVTVYGQAVPQIWNQVDFSSQPDAVRTEFVLETFTETAAESPVVSLDRLAKQAGTISYELMCAISPRIPKIYFEG</sequence>
<dbReference type="InterPro" id="IPR011079">
    <property type="entry name" value="Ala_racemase_C"/>
</dbReference>
<dbReference type="RefSeq" id="WP_206656360.1">
    <property type="nucleotide sequence ID" value="NZ_CP071182.1"/>
</dbReference>
<feature type="active site" description="Proton acceptor; specific for D-alanine" evidence="4">
    <location>
        <position position="36"/>
    </location>
</feature>
<dbReference type="InterPro" id="IPR000821">
    <property type="entry name" value="Ala_racemase"/>
</dbReference>
<comment type="catalytic activity">
    <reaction evidence="4">
        <text>L-alanine = D-alanine</text>
        <dbReference type="Rhea" id="RHEA:20249"/>
        <dbReference type="ChEBI" id="CHEBI:57416"/>
        <dbReference type="ChEBI" id="CHEBI:57972"/>
        <dbReference type="EC" id="5.1.1.1"/>
    </reaction>
</comment>
<dbReference type="Gene3D" id="2.40.37.10">
    <property type="entry name" value="Lyase, Ornithine Decarboxylase, Chain A, domain 1"/>
    <property type="match status" value="1"/>
</dbReference>
<dbReference type="EC" id="5.1.1.1" evidence="4"/>
<dbReference type="Gene3D" id="3.20.20.10">
    <property type="entry name" value="Alanine racemase"/>
    <property type="match status" value="1"/>
</dbReference>
<dbReference type="InterPro" id="IPR020622">
    <property type="entry name" value="Ala_racemase_pyridoxalP-BS"/>
</dbReference>
<dbReference type="Proteomes" id="UP000663505">
    <property type="component" value="Chromosome"/>
</dbReference>
<dbReference type="PANTHER" id="PTHR30511:SF0">
    <property type="entry name" value="ALANINE RACEMASE, CATABOLIC-RELATED"/>
    <property type="match status" value="1"/>
</dbReference>